<evidence type="ECO:0000256" key="1">
    <source>
        <dbReference type="SAM" id="Phobius"/>
    </source>
</evidence>
<name>A0A6J7MBU5_9ZZZZ</name>
<organism evidence="4">
    <name type="scientific">freshwater metagenome</name>
    <dbReference type="NCBI Taxonomy" id="449393"/>
    <lineage>
        <taxon>unclassified sequences</taxon>
        <taxon>metagenomes</taxon>
        <taxon>ecological metagenomes</taxon>
    </lineage>
</organism>
<keyword evidence="1" id="KW-1133">Transmembrane helix</keyword>
<evidence type="ECO:0000313" key="4">
    <source>
        <dbReference type="EMBL" id="CAB4975114.1"/>
    </source>
</evidence>
<feature type="transmembrane region" description="Helical" evidence="1">
    <location>
        <begin position="26"/>
        <end position="43"/>
    </location>
</feature>
<feature type="transmembrane region" description="Helical" evidence="1">
    <location>
        <begin position="55"/>
        <end position="78"/>
    </location>
</feature>
<dbReference type="EMBL" id="CAFBOP010000001">
    <property type="protein sequence ID" value="CAB4975114.1"/>
    <property type="molecule type" value="Genomic_DNA"/>
</dbReference>
<proteinExistence type="predicted"/>
<dbReference type="EMBL" id="CAFBMN010000001">
    <property type="protein sequence ID" value="CAB4893332.1"/>
    <property type="molecule type" value="Genomic_DNA"/>
</dbReference>
<evidence type="ECO:0000313" key="3">
    <source>
        <dbReference type="EMBL" id="CAB4893332.1"/>
    </source>
</evidence>
<evidence type="ECO:0000313" key="5">
    <source>
        <dbReference type="EMBL" id="CAB5020414.1"/>
    </source>
</evidence>
<dbReference type="AlphaFoldDB" id="A0A6J7MBU5"/>
<keyword evidence="1" id="KW-0472">Membrane</keyword>
<reference evidence="4" key="1">
    <citation type="submission" date="2020-05" db="EMBL/GenBank/DDBJ databases">
        <authorList>
            <person name="Chiriac C."/>
            <person name="Salcher M."/>
            <person name="Ghai R."/>
            <person name="Kavagutti S V."/>
        </authorList>
    </citation>
    <scope>NUCLEOTIDE SEQUENCE</scope>
</reference>
<protein>
    <submittedName>
        <fullName evidence="4">Unannotated protein</fullName>
    </submittedName>
</protein>
<dbReference type="Pfam" id="PF19608">
    <property type="entry name" value="DUF6113"/>
    <property type="match status" value="1"/>
</dbReference>
<feature type="transmembrane region" description="Helical" evidence="1">
    <location>
        <begin position="84"/>
        <end position="103"/>
    </location>
</feature>
<accession>A0A6J7MBU5</accession>
<dbReference type="InterPro" id="IPR046095">
    <property type="entry name" value="DUF6113"/>
</dbReference>
<dbReference type="EMBL" id="CAFBPP010000035">
    <property type="protein sequence ID" value="CAB5020414.1"/>
    <property type="molecule type" value="Genomic_DNA"/>
</dbReference>
<evidence type="ECO:0000313" key="2">
    <source>
        <dbReference type="EMBL" id="CAB4778800.1"/>
    </source>
</evidence>
<gene>
    <name evidence="2" type="ORF">UFOPK2967_00135</name>
    <name evidence="3" type="ORF">UFOPK3587_00044</name>
    <name evidence="4" type="ORF">UFOPK3984_00038</name>
    <name evidence="5" type="ORF">UFOPK4114_00807</name>
</gene>
<dbReference type="EMBL" id="CAFAAC010000003">
    <property type="protein sequence ID" value="CAB4778800.1"/>
    <property type="molecule type" value="Genomic_DNA"/>
</dbReference>
<keyword evidence="1" id="KW-0812">Transmembrane</keyword>
<sequence length="105" mass="11048">MRLTLSFLAGLVLGLASTLLHNAYQPLGLIVSVAGSSTALWMLGKHWGSRRYKFIALAGWLVVVFKASSLGTGGELLIEGNTTGVIFLVSGLILLIVVSAIPIPE</sequence>